<keyword evidence="2" id="KW-1185">Reference proteome</keyword>
<dbReference type="Gene3D" id="3.30.559.10">
    <property type="entry name" value="Chloramphenicol acetyltransferase-like domain"/>
    <property type="match status" value="1"/>
</dbReference>
<dbReference type="AlphaFoldDB" id="A0A7K3LVJ3"/>
<dbReference type="Gene3D" id="3.30.559.30">
    <property type="entry name" value="Nonribosomal peptide synthetase, condensation domain"/>
    <property type="match status" value="1"/>
</dbReference>
<reference evidence="1 2" key="1">
    <citation type="submission" date="2020-01" db="EMBL/GenBank/DDBJ databases">
        <title>Investigation of new actinobacteria for the biodesulphurisation of diesel fuel.</title>
        <authorList>
            <person name="Athi Narayanan S.M."/>
        </authorList>
    </citation>
    <scope>NUCLEOTIDE SEQUENCE [LARGE SCALE GENOMIC DNA]</scope>
    <source>
        <strain evidence="1 2">213E</strain>
    </source>
</reference>
<name>A0A7K3LVJ3_9ACTN</name>
<evidence type="ECO:0000313" key="1">
    <source>
        <dbReference type="EMBL" id="NDK92315.1"/>
    </source>
</evidence>
<dbReference type="InterPro" id="IPR023213">
    <property type="entry name" value="CAT-like_dom_sf"/>
</dbReference>
<protein>
    <recommendedName>
        <fullName evidence="3">Condensation domain-containing protein</fullName>
    </recommendedName>
</protein>
<evidence type="ECO:0000313" key="2">
    <source>
        <dbReference type="Proteomes" id="UP000466307"/>
    </source>
</evidence>
<organism evidence="1 2">
    <name type="scientific">Gordonia desulfuricans</name>
    <dbReference type="NCBI Taxonomy" id="89051"/>
    <lineage>
        <taxon>Bacteria</taxon>
        <taxon>Bacillati</taxon>
        <taxon>Actinomycetota</taxon>
        <taxon>Actinomycetes</taxon>
        <taxon>Mycobacteriales</taxon>
        <taxon>Gordoniaceae</taxon>
        <taxon>Gordonia</taxon>
    </lineage>
</organism>
<gene>
    <name evidence="1" type="ORF">GYA93_22545</name>
</gene>
<sequence>MHVTAMDVIDLSGQLTELVVSWTGEPPRRDLPVAFNQGNHLRAQQLGRGAWLAGTVELPGAANDPAKVATAVERFLGEHDALRARFTVGDHPRQDVFEPDQVSVRPRLVGRVWHSFVTSLINERCHAGRVPGLFFGLLGSTLVCAFDHAHADALTIDLVLRRMAELYADPDSAARPGEDFAERCCAEDGTGSILADLTAERRAELMGVWQDFFAATDGALPAFPIPLGEGRDPQHTTVIHILDADAAETALSSRPFATILAELAAAVADAGGPDRLATLIPIHTRGGSRSGWHNTAGWMVSNAPVVVEAGNPDSADAWLRHAAGLSTLPLEQVLAECAPQFVSEDIFMVSYLDYRKLGPALPGAQHISAVTSTDTAQLWFSRGHHGLELRVRYPARPAADAVIGTVIDGLVRRLRPGGTVVDMRVRAS</sequence>
<dbReference type="Proteomes" id="UP000466307">
    <property type="component" value="Unassembled WGS sequence"/>
</dbReference>
<evidence type="ECO:0008006" key="3">
    <source>
        <dbReference type="Google" id="ProtNLM"/>
    </source>
</evidence>
<dbReference type="EMBL" id="JAADZU010000113">
    <property type="protein sequence ID" value="NDK92315.1"/>
    <property type="molecule type" value="Genomic_DNA"/>
</dbReference>
<dbReference type="SUPFAM" id="SSF52777">
    <property type="entry name" value="CoA-dependent acyltransferases"/>
    <property type="match status" value="2"/>
</dbReference>
<dbReference type="RefSeq" id="WP_053776633.1">
    <property type="nucleotide sequence ID" value="NZ_JAADZU010000113.1"/>
</dbReference>
<comment type="caution">
    <text evidence="1">The sequence shown here is derived from an EMBL/GenBank/DDBJ whole genome shotgun (WGS) entry which is preliminary data.</text>
</comment>
<proteinExistence type="predicted"/>
<accession>A0A7K3LVJ3</accession>